<keyword evidence="2" id="KW-0695">RNA-directed DNA polymerase</keyword>
<dbReference type="Gene3D" id="1.10.30.50">
    <property type="match status" value="1"/>
</dbReference>
<dbReference type="InterPro" id="IPR051083">
    <property type="entry name" value="GrpII_Intron_Splice-Mob/Def"/>
</dbReference>
<sequence length="591" mass="68811">MMNTSTKESTQPDITNWETINWLAIGKYVEKLQQRIYHAECLNQSRKVRDLQRLLMSSQAALLLSIRRVTQLNKGKRTAGVDRYTALTPNKRLALYVEMKEQNIKLHNPKPVYRTYIHKKNGKLRPLGIPTIRDRVYQNIVKLALEPQWEARFEPSSYGFRPKRSCHDAMERIFNIAKGGKKQWVFEGDFRGCFDNLNHDFILKQIKGFPAFEVIAKWLKAGFVDNSAFNETEYGVPQGGIISPLLANIALHGMENLLGITYKAVQRKNKRTTYECKSSVMKVHYADDFVILCENEQQAKDMYHTLSPYLRKRGLELAEDKTKVTHINEGFDFLGFNTRRYKTQRGTKTLIKPAKSSIKTAKRKIKTEATRLNGQNIGAFIAKINPIVIGTANYWKSSVAKEIFQHVDHYIWKVTYGFLRRLHPKKSWKWIRNRYFKPDKTGQSKSKWILTDPISGSQLKKMAWTPIERHVPIVYNYSPFNKELKEYFAKRDIKEFDRNNVAYRQKLAKKQKYKCSLCTHSIADFSEELETHHKIPRIKGGSNEYTNLQLVHSSCHILHHRLFPAKGYIPTDKQLSAAKRYLYKSKLVGIV</sequence>
<dbReference type="NCBIfam" id="TIGR04416">
    <property type="entry name" value="group_II_RT_mat"/>
    <property type="match status" value="1"/>
</dbReference>
<dbReference type="PANTHER" id="PTHR34047:SF10">
    <property type="entry name" value="GROUP II INTRON-ASSOCIATED OPEN READING FRAME"/>
    <property type="match status" value="1"/>
</dbReference>
<dbReference type="InterPro" id="IPR025960">
    <property type="entry name" value="RVT_N"/>
</dbReference>
<keyword evidence="2" id="KW-0808">Transferase</keyword>
<name>A0ABV5WJ66_9BACI</name>
<evidence type="ECO:0000313" key="3">
    <source>
        <dbReference type="Proteomes" id="UP001589609"/>
    </source>
</evidence>
<dbReference type="SMART" id="SM00507">
    <property type="entry name" value="HNHc"/>
    <property type="match status" value="1"/>
</dbReference>
<dbReference type="InterPro" id="IPR043502">
    <property type="entry name" value="DNA/RNA_pol_sf"/>
</dbReference>
<dbReference type="GO" id="GO:0003964">
    <property type="term" value="F:RNA-directed DNA polymerase activity"/>
    <property type="evidence" value="ECO:0007669"/>
    <property type="project" value="UniProtKB-KW"/>
</dbReference>
<comment type="caution">
    <text evidence="2">The sequence shown here is derived from an EMBL/GenBank/DDBJ whole genome shotgun (WGS) entry which is preliminary data.</text>
</comment>
<reference evidence="2 3" key="1">
    <citation type="submission" date="2024-09" db="EMBL/GenBank/DDBJ databases">
        <authorList>
            <person name="Sun Q."/>
            <person name="Mori K."/>
        </authorList>
    </citation>
    <scope>NUCLEOTIDE SEQUENCE [LARGE SCALE GENOMIC DNA]</scope>
    <source>
        <strain evidence="2 3">JCM 11201</strain>
    </source>
</reference>
<dbReference type="InterPro" id="IPR030931">
    <property type="entry name" value="Group_II_RT_mat"/>
</dbReference>
<keyword evidence="3" id="KW-1185">Reference proteome</keyword>
<dbReference type="InterPro" id="IPR002711">
    <property type="entry name" value="HNH"/>
</dbReference>
<proteinExistence type="predicted"/>
<keyword evidence="2" id="KW-0548">Nucleotidyltransferase</keyword>
<dbReference type="Pfam" id="PF13655">
    <property type="entry name" value="RVT_N"/>
    <property type="match status" value="1"/>
</dbReference>
<dbReference type="InterPro" id="IPR003615">
    <property type="entry name" value="HNH_nuc"/>
</dbReference>
<dbReference type="CDD" id="cd01651">
    <property type="entry name" value="RT_G2_intron"/>
    <property type="match status" value="1"/>
</dbReference>
<dbReference type="InterPro" id="IPR000477">
    <property type="entry name" value="RT_dom"/>
</dbReference>
<dbReference type="PROSITE" id="PS50878">
    <property type="entry name" value="RT_POL"/>
    <property type="match status" value="1"/>
</dbReference>
<dbReference type="SUPFAM" id="SSF56672">
    <property type="entry name" value="DNA/RNA polymerases"/>
    <property type="match status" value="1"/>
</dbReference>
<dbReference type="EMBL" id="JBHMAF010000149">
    <property type="protein sequence ID" value="MFB9760432.1"/>
    <property type="molecule type" value="Genomic_DNA"/>
</dbReference>
<gene>
    <name evidence="2" type="primary">ltrA</name>
    <name evidence="2" type="ORF">ACFFMS_19075</name>
</gene>
<dbReference type="EC" id="2.7.7.49" evidence="2"/>
<accession>A0ABV5WJ66</accession>
<evidence type="ECO:0000313" key="2">
    <source>
        <dbReference type="EMBL" id="MFB9760432.1"/>
    </source>
</evidence>
<dbReference type="Pfam" id="PF08388">
    <property type="entry name" value="GIIM"/>
    <property type="match status" value="1"/>
</dbReference>
<dbReference type="InterPro" id="IPR013597">
    <property type="entry name" value="Mat_intron_G2"/>
</dbReference>
<dbReference type="PANTHER" id="PTHR34047">
    <property type="entry name" value="NUCLEAR INTRON MATURASE 1, MITOCHONDRIAL-RELATED"/>
    <property type="match status" value="1"/>
</dbReference>
<dbReference type="Pfam" id="PF01844">
    <property type="entry name" value="HNH"/>
    <property type="match status" value="1"/>
</dbReference>
<dbReference type="RefSeq" id="WP_379950746.1">
    <property type="nucleotide sequence ID" value="NZ_JBHMAF010000149.1"/>
</dbReference>
<dbReference type="Pfam" id="PF00078">
    <property type="entry name" value="RVT_1"/>
    <property type="match status" value="1"/>
</dbReference>
<dbReference type="CDD" id="cd00085">
    <property type="entry name" value="HNHc"/>
    <property type="match status" value="1"/>
</dbReference>
<organism evidence="2 3">
    <name type="scientific">Ectobacillus funiculus</name>
    <dbReference type="NCBI Taxonomy" id="137993"/>
    <lineage>
        <taxon>Bacteria</taxon>
        <taxon>Bacillati</taxon>
        <taxon>Bacillota</taxon>
        <taxon>Bacilli</taxon>
        <taxon>Bacillales</taxon>
        <taxon>Bacillaceae</taxon>
        <taxon>Ectobacillus</taxon>
    </lineage>
</organism>
<dbReference type="Proteomes" id="UP001589609">
    <property type="component" value="Unassembled WGS sequence"/>
</dbReference>
<evidence type="ECO:0000259" key="1">
    <source>
        <dbReference type="PROSITE" id="PS50878"/>
    </source>
</evidence>
<feature type="domain" description="Reverse transcriptase" evidence="1">
    <location>
        <begin position="98"/>
        <end position="338"/>
    </location>
</feature>
<protein>
    <submittedName>
        <fullName evidence="2">Group II intron reverse transcriptase/maturase</fullName>
        <ecNumber evidence="2">2.7.7.49</ecNumber>
    </submittedName>
</protein>